<evidence type="ECO:0000313" key="3">
    <source>
        <dbReference type="Proteomes" id="UP001138802"/>
    </source>
</evidence>
<dbReference type="Pfam" id="PF13380">
    <property type="entry name" value="CoA_binding_2"/>
    <property type="match status" value="1"/>
</dbReference>
<organism evidence="2 3">
    <name type="scientific">Thiocapsa imhoffii</name>
    <dbReference type="NCBI Taxonomy" id="382777"/>
    <lineage>
        <taxon>Bacteria</taxon>
        <taxon>Pseudomonadati</taxon>
        <taxon>Pseudomonadota</taxon>
        <taxon>Gammaproteobacteria</taxon>
        <taxon>Chromatiales</taxon>
        <taxon>Chromatiaceae</taxon>
        <taxon>Thiocapsa</taxon>
    </lineage>
</organism>
<proteinExistence type="predicted"/>
<evidence type="ECO:0000313" key="2">
    <source>
        <dbReference type="EMBL" id="MBK1645195.1"/>
    </source>
</evidence>
<sequence length="145" mass="15870">MLSNHETFFALDRFAVVGRSQVKPFPLLSYRRLKALGKTVHAIDPSTDRIDGDPAYPDLAALPGPVEGLIIETPKAEVHDWVSAAAALGIRDVWVHQRHETPEALAVAETHGINLRTGSCAVMYLDPGVSVHGLHKLIMKLTGRY</sequence>
<protein>
    <submittedName>
        <fullName evidence="2">CoA-binding protein</fullName>
    </submittedName>
</protein>
<evidence type="ECO:0000259" key="1">
    <source>
        <dbReference type="Pfam" id="PF13380"/>
    </source>
</evidence>
<dbReference type="SUPFAM" id="SSF51735">
    <property type="entry name" value="NAD(P)-binding Rossmann-fold domains"/>
    <property type="match status" value="1"/>
</dbReference>
<name>A0A9X0WIJ8_9GAMM</name>
<feature type="domain" description="CoA-binding" evidence="1">
    <location>
        <begin position="14"/>
        <end position="123"/>
    </location>
</feature>
<dbReference type="AlphaFoldDB" id="A0A9X0WIJ8"/>
<comment type="caution">
    <text evidence="2">The sequence shown here is derived from an EMBL/GenBank/DDBJ whole genome shotgun (WGS) entry which is preliminary data.</text>
</comment>
<dbReference type="EMBL" id="NRSD01000010">
    <property type="protein sequence ID" value="MBK1645195.1"/>
    <property type="molecule type" value="Genomic_DNA"/>
</dbReference>
<reference evidence="2 3" key="1">
    <citation type="journal article" date="2020" name="Microorganisms">
        <title>Osmotic Adaptation and Compatible Solute Biosynthesis of Phototrophic Bacteria as Revealed from Genome Analyses.</title>
        <authorList>
            <person name="Imhoff J.F."/>
            <person name="Rahn T."/>
            <person name="Kunzel S."/>
            <person name="Keller A."/>
            <person name="Neulinger S.C."/>
        </authorList>
    </citation>
    <scope>NUCLEOTIDE SEQUENCE [LARGE SCALE GENOMIC DNA]</scope>
    <source>
        <strain evidence="2 3">DSM 21303</strain>
    </source>
</reference>
<keyword evidence="3" id="KW-1185">Reference proteome</keyword>
<dbReference type="Gene3D" id="3.40.50.720">
    <property type="entry name" value="NAD(P)-binding Rossmann-like Domain"/>
    <property type="match status" value="1"/>
</dbReference>
<dbReference type="RefSeq" id="WP_200388004.1">
    <property type="nucleotide sequence ID" value="NZ_NRSD01000010.1"/>
</dbReference>
<dbReference type="Proteomes" id="UP001138802">
    <property type="component" value="Unassembled WGS sequence"/>
</dbReference>
<dbReference type="InterPro" id="IPR003781">
    <property type="entry name" value="CoA-bd"/>
</dbReference>
<dbReference type="InterPro" id="IPR036291">
    <property type="entry name" value="NAD(P)-bd_dom_sf"/>
</dbReference>
<accession>A0A9X0WIJ8</accession>
<gene>
    <name evidence="2" type="ORF">CKO25_11180</name>
</gene>